<name>A0A446CNE3_9BURK</name>
<organism evidence="1 2">
    <name type="scientific">Achromobacter veterisilvae</name>
    <dbReference type="NCBI Taxonomy" id="2069367"/>
    <lineage>
        <taxon>Bacteria</taxon>
        <taxon>Pseudomonadati</taxon>
        <taxon>Pseudomonadota</taxon>
        <taxon>Betaproteobacteria</taxon>
        <taxon>Burkholderiales</taxon>
        <taxon>Alcaligenaceae</taxon>
        <taxon>Achromobacter</taxon>
    </lineage>
</organism>
<gene>
    <name evidence="1" type="ORF">AVE30378_03479</name>
</gene>
<dbReference type="Proteomes" id="UP000289465">
    <property type="component" value="Unassembled WGS sequence"/>
</dbReference>
<evidence type="ECO:0000313" key="2">
    <source>
        <dbReference type="Proteomes" id="UP000289465"/>
    </source>
</evidence>
<accession>A0A446CNE3</accession>
<protein>
    <recommendedName>
        <fullName evidence="3">Phasin domain-containing protein</fullName>
    </recommendedName>
</protein>
<dbReference type="AlphaFoldDB" id="A0A446CNE3"/>
<dbReference type="RefSeq" id="WP_129242157.1">
    <property type="nucleotide sequence ID" value="NZ_UFQC01000018.1"/>
</dbReference>
<reference evidence="1 2" key="1">
    <citation type="submission" date="2018-07" db="EMBL/GenBank/DDBJ databases">
        <authorList>
            <person name="Peeters C."/>
        </authorList>
    </citation>
    <scope>NUCLEOTIDE SEQUENCE [LARGE SCALE GENOMIC DNA]</scope>
    <source>
        <strain evidence="1 2">LMG 30378</strain>
    </source>
</reference>
<evidence type="ECO:0000313" key="1">
    <source>
        <dbReference type="EMBL" id="SSW69400.1"/>
    </source>
</evidence>
<dbReference type="OrthoDB" id="8641244at2"/>
<proteinExistence type="predicted"/>
<sequence length="158" mass="16767">MKKAIAAPASPPAAPASMLGANLAFCQRLASLAQESQARWAELGQRIWDEHAYFCQAAFAPLPETPSWKTLAPALGEAAQRQWQARLNAAEAVTHAALSEQATLAAGLSEAMNTWQHDSACACNALINVPAENIWTAMAQQMTSSAQPQQASGERHGS</sequence>
<evidence type="ECO:0008006" key="3">
    <source>
        <dbReference type="Google" id="ProtNLM"/>
    </source>
</evidence>
<dbReference type="EMBL" id="UFQC01000018">
    <property type="protein sequence ID" value="SSW69400.1"/>
    <property type="molecule type" value="Genomic_DNA"/>
</dbReference>